<name>A0A272EY93_9RHOO</name>
<dbReference type="InterPro" id="IPR029058">
    <property type="entry name" value="AB_hydrolase_fold"/>
</dbReference>
<protein>
    <submittedName>
        <fullName evidence="2">Hydrolase</fullName>
    </submittedName>
</protein>
<dbReference type="Proteomes" id="UP000623509">
    <property type="component" value="Unassembled WGS sequence"/>
</dbReference>
<dbReference type="SUPFAM" id="SSF53474">
    <property type="entry name" value="alpha/beta-Hydrolases"/>
    <property type="match status" value="1"/>
</dbReference>
<dbReference type="PANTHER" id="PTHR22946">
    <property type="entry name" value="DIENELACTONE HYDROLASE DOMAIN-CONTAINING PROTEIN-RELATED"/>
    <property type="match status" value="1"/>
</dbReference>
<dbReference type="EMBL" id="MDUX01000005">
    <property type="protein sequence ID" value="KAF7600462.1"/>
    <property type="molecule type" value="Genomic_DNA"/>
</dbReference>
<keyword evidence="4" id="KW-1185">Reference proteome</keyword>
<evidence type="ECO:0000313" key="3">
    <source>
        <dbReference type="Proteomes" id="UP000216107"/>
    </source>
</evidence>
<dbReference type="Gene3D" id="3.40.50.1820">
    <property type="entry name" value="alpha/beta hydrolase"/>
    <property type="match status" value="1"/>
</dbReference>
<dbReference type="EMBL" id="NMRN01000002">
    <property type="protein sequence ID" value="PAS95083.1"/>
    <property type="molecule type" value="Genomic_DNA"/>
</dbReference>
<gene>
    <name evidence="1" type="ORF">BGI27_02650</name>
    <name evidence="2" type="ORF">CGU29_01130</name>
</gene>
<dbReference type="GO" id="GO:0016787">
    <property type="term" value="F:hydrolase activity"/>
    <property type="evidence" value="ECO:0007669"/>
    <property type="project" value="UniProtKB-KW"/>
</dbReference>
<dbReference type="RefSeq" id="WP_095523376.1">
    <property type="nucleotide sequence ID" value="NZ_MDUX01000005.1"/>
</dbReference>
<dbReference type="Pfam" id="PF12715">
    <property type="entry name" value="Abhydrolase_7"/>
    <property type="match status" value="1"/>
</dbReference>
<dbReference type="InterPro" id="IPR050261">
    <property type="entry name" value="FrsA_esterase"/>
</dbReference>
<comment type="caution">
    <text evidence="2">The sequence shown here is derived from an EMBL/GenBank/DDBJ whole genome shotgun (WGS) entry which is preliminary data.</text>
</comment>
<evidence type="ECO:0000313" key="2">
    <source>
        <dbReference type="EMBL" id="PAS95083.1"/>
    </source>
</evidence>
<dbReference type="Proteomes" id="UP000216107">
    <property type="component" value="Unassembled WGS sequence"/>
</dbReference>
<sequence>MPADAVRADGLPAHFESLKARLDYPLAWRPGTPDLAAWREQARAHVWQLTLQLADDTPFAPEVLAEEDRGDHLARRIAFNLTRDARVTGLLLLPKGDGPFPAVVMYHDHGSRFDIGKEKWISPLQDEARLASSQQWAAKVFEGHMPGDALARRGYAVFATDALGWGERGGLDYERQQALAANFFNLGSSLAGLMALEDTRAAAFLASLPQIDARRLAAVGFSLGAFRAWQATALSDAIQACVAVCWMARATDLMSPGNNSIRGNSAWHMIHPGLLRELDHPDLASLAAPKPFLLYSGDADTLFPLASVEAAAARMARVWQAWGATEHFTHRAWPSGHTFTAEQQAAAWAWLDNTLG</sequence>
<proteinExistence type="predicted"/>
<keyword evidence="2" id="KW-0378">Hydrolase</keyword>
<reference evidence="2 3" key="2">
    <citation type="submission" date="2017-07" db="EMBL/GenBank/DDBJ databases">
        <title>Candidatus Dactylopiibacterium carminicum, a nitrogen-fixing symbiont of the cochineal insect Dactylopius coccus and Dactylopius opuntiae (Hemiptera: Coccoidea: Dactylopiidae).</title>
        <authorList>
            <person name="Vera A."/>
        </authorList>
    </citation>
    <scope>NUCLEOTIDE SEQUENCE [LARGE SCALE GENOMIC DNA]</scope>
    <source>
        <strain evidence="2 3">NFDCM</strain>
    </source>
</reference>
<dbReference type="InterPro" id="IPR025890">
    <property type="entry name" value="Abhydrolase_bac"/>
</dbReference>
<accession>A0A272EY93</accession>
<evidence type="ECO:0000313" key="1">
    <source>
        <dbReference type="EMBL" id="KAF7600462.1"/>
    </source>
</evidence>
<dbReference type="AlphaFoldDB" id="A0A272EY93"/>
<dbReference type="PANTHER" id="PTHR22946:SF8">
    <property type="entry name" value="ACETYL XYLAN ESTERASE DOMAIN-CONTAINING PROTEIN"/>
    <property type="match status" value="1"/>
</dbReference>
<reference evidence="1 4" key="1">
    <citation type="submission" date="2016-08" db="EMBL/GenBank/DDBJ databases">
        <title>Candidatus Dactylopiibacterium carminicum genome sequence.</title>
        <authorList>
            <person name="Ramirez-Puebla S.T."/>
            <person name="Ormeno-Orrillo E."/>
            <person name="Vera-Ponce De Leon A."/>
            <person name="Luis L."/>
            <person name="Sanchez-Flores A."/>
            <person name="Monica R."/>
            <person name="Martinez-Romero E."/>
        </authorList>
    </citation>
    <scope>NUCLEOTIDE SEQUENCE [LARGE SCALE GENOMIC DNA]</scope>
    <source>
        <strain evidence="1">END1</strain>
    </source>
</reference>
<dbReference type="OrthoDB" id="1412847at2"/>
<organism evidence="2 3">
    <name type="scientific">Candidatus Dactylopiibacterium carminicum</name>
    <dbReference type="NCBI Taxonomy" id="857335"/>
    <lineage>
        <taxon>Bacteria</taxon>
        <taxon>Pseudomonadati</taxon>
        <taxon>Pseudomonadota</taxon>
        <taxon>Betaproteobacteria</taxon>
        <taxon>Rhodocyclales</taxon>
        <taxon>Rhodocyclaceae</taxon>
        <taxon>Candidatus Dactylopiibacterium</taxon>
    </lineage>
</organism>
<evidence type="ECO:0000313" key="4">
    <source>
        <dbReference type="Proteomes" id="UP000623509"/>
    </source>
</evidence>